<protein>
    <submittedName>
        <fullName evidence="1">Uncharacterized protein</fullName>
    </submittedName>
</protein>
<evidence type="ECO:0000313" key="1">
    <source>
        <dbReference type="EMBL" id="EEY73144.1"/>
    </source>
</evidence>
<name>D0I5I0_GRIHO</name>
<dbReference type="EMBL" id="ADAQ01000010">
    <property type="protein sequence ID" value="EEY73144.1"/>
    <property type="molecule type" value="Genomic_DNA"/>
</dbReference>
<accession>D0I5I0</accession>
<keyword evidence="2" id="KW-1185">Reference proteome</keyword>
<gene>
    <name evidence="1" type="ORF">VHA_000997</name>
</gene>
<sequence>MLLTISPEEFVIFIFMHNLSITQARTENTPDIPGVFAVRHGGN</sequence>
<comment type="caution">
    <text evidence="1">The sequence shown here is derived from an EMBL/GenBank/DDBJ whole genome shotgun (WGS) entry which is preliminary data.</text>
</comment>
<reference evidence="1 2" key="1">
    <citation type="submission" date="2009-10" db="EMBL/GenBank/DDBJ databases">
        <authorList>
            <consortium name="Los Alamos National Laboratory (LANL)"/>
            <consortium name="National Microbial Pathogen Data Resource (NMPDR)"/>
            <person name="Saunders E.H."/>
            <person name="Munk A.C."/>
            <person name="Tapia R."/>
            <person name="Green L."/>
            <person name="Rogers Y."/>
            <person name="Detter J.C."/>
            <person name="Bruce D."/>
            <person name="Brettin T.S."/>
            <person name="Colwell R.R."/>
            <person name="Huq A."/>
            <person name="Grim C.J."/>
            <person name="Hasan N.A."/>
            <person name="Bartels D."/>
            <person name="Vonstein V."/>
        </authorList>
    </citation>
    <scope>NUCLEOTIDE SEQUENCE [LARGE SCALE GENOMIC DNA]</scope>
    <source>
        <strain evidence="1 2">CIP 101886</strain>
    </source>
</reference>
<organism evidence="1 2">
    <name type="scientific">Grimontia hollisae CIP 101886</name>
    <dbReference type="NCBI Taxonomy" id="675812"/>
    <lineage>
        <taxon>Bacteria</taxon>
        <taxon>Pseudomonadati</taxon>
        <taxon>Pseudomonadota</taxon>
        <taxon>Gammaproteobacteria</taxon>
        <taxon>Vibrionales</taxon>
        <taxon>Vibrionaceae</taxon>
        <taxon>Grimontia</taxon>
    </lineage>
</organism>
<dbReference type="AlphaFoldDB" id="D0I5I0"/>
<dbReference type="Proteomes" id="UP000003604">
    <property type="component" value="Unassembled WGS sequence"/>
</dbReference>
<proteinExistence type="predicted"/>
<evidence type="ECO:0000313" key="2">
    <source>
        <dbReference type="Proteomes" id="UP000003604"/>
    </source>
</evidence>